<name>A0A8B6X1M2_9BURK</name>
<accession>A0A8B6X1M2</accession>
<evidence type="ECO:0000313" key="1">
    <source>
        <dbReference type="Proteomes" id="UP000675920"/>
    </source>
</evidence>
<dbReference type="RefSeq" id="WP_028310365.1">
    <property type="nucleotide sequence ID" value="NZ_AXWS01000007.1"/>
</dbReference>
<organism evidence="1 2">
    <name type="scientific">Derxia gummosa DSM 723</name>
    <dbReference type="NCBI Taxonomy" id="1121388"/>
    <lineage>
        <taxon>Bacteria</taxon>
        <taxon>Pseudomonadati</taxon>
        <taxon>Pseudomonadota</taxon>
        <taxon>Betaproteobacteria</taxon>
        <taxon>Burkholderiales</taxon>
        <taxon>Alcaligenaceae</taxon>
        <taxon>Derxia</taxon>
    </lineage>
</organism>
<dbReference type="Proteomes" id="UP000675920">
    <property type="component" value="Unplaced"/>
</dbReference>
<sequence>MTTATAQDWASLSKLLKSFGPDHPQAQAGLDEFRATPDYAAMVALWEAHADGQALPADACASVLRSSGSARIVFGIAHGLAANRIRMRSSLRSEAEKCAEFGLDHARLKRDINDFLSAEPAWAARLDAATYGSEKSRAMIASRERFLGFQDRAIDSGRLEFPDPWTGAPCHATDCFHLFGRAVYLFLGTKPFYLVTGGAGHKAVGLLLPALRLFLDFEAGLGAITKDEALATSFGAQLFRLARHADAFLALLARTPAQLAEPRRIALRVGRAENFAHWHWNFLTGVERQVLRGPTPRVESVITGGSEFFAPFERIYPEYAHCHVESDAGQTDPCPFAPDRLMVATGGYFIPASLRARLIECARRLPVARETAVQPEQLPVDAWPVIWFGMRTGSRAWIGQAEGIARVIAAVGAEFPQAVFLLDGFSYPVGKDLITHKWAGALEALDAVAHQVIDGCPSGLRARVFNLLGNSLRESVLLAAQVDFYLAPIGTTQHKVGWFCRGTGLTYSGPDIEKTPPDERPGTWEAEDIRPAEFVIGRIADAGERRNEYDIRNNVQNVELDVDDIVRRFLRSLRDMQATRAR</sequence>
<dbReference type="OrthoDB" id="7792848at2"/>
<protein>
    <submittedName>
        <fullName evidence="2">Uncharacterized protein</fullName>
    </submittedName>
</protein>
<keyword evidence="1" id="KW-1185">Reference proteome</keyword>
<proteinExistence type="predicted"/>
<reference evidence="2" key="1">
    <citation type="submission" date="2025-08" db="UniProtKB">
        <authorList>
            <consortium name="RefSeq"/>
        </authorList>
    </citation>
    <scope>IDENTIFICATION</scope>
</reference>
<dbReference type="AlphaFoldDB" id="A0A8B6X1M2"/>
<evidence type="ECO:0000313" key="2">
    <source>
        <dbReference type="RefSeq" id="WP_028310365.1"/>
    </source>
</evidence>